<dbReference type="OrthoDB" id="4316190at2"/>
<feature type="region of interest" description="Disordered" evidence="1">
    <location>
        <begin position="1"/>
        <end position="53"/>
    </location>
</feature>
<dbReference type="RefSeq" id="WP_014141292.1">
    <property type="nucleotide sequence ID" value="NC_016111.1"/>
</dbReference>
<dbReference type="HOGENOM" id="CLU_1676819_0_0_11"/>
<sequence length="157" mass="16852">MTDTETVQPRQLRLDGGEDPCTPPRRRPRAASRPPLGRVSDTTPRLSGAEAERAAATVRDATLADLLASANPWDVDRVKAVTLAAARQDPAGEVSANTLRDLLEPHLHWLIAPTFNALSHQRGVLINTGRKVPSTSPRTKGHGITVYRLASVRSGAA</sequence>
<evidence type="ECO:0000313" key="3">
    <source>
        <dbReference type="Proteomes" id="UP000007842"/>
    </source>
</evidence>
<dbReference type="KEGG" id="scy:SCATT_05270"/>
<reference evidence="3" key="1">
    <citation type="submission" date="2011-12" db="EMBL/GenBank/DDBJ databases">
        <title>Complete genome sequence of Streptomyces cattleya strain DSM 46488.</title>
        <authorList>
            <person name="Ou H.-Y."/>
            <person name="Li P."/>
            <person name="Zhao C."/>
            <person name="O'Hagan D."/>
            <person name="Deng Z."/>
        </authorList>
    </citation>
    <scope>NUCLEOTIDE SEQUENCE [LARGE SCALE GENOMIC DNA]</scope>
    <source>
        <strain evidence="3">ATCC 35852 / DSM 46488 / JCM 4925 / NBRC 14057 / NRRL 8057</strain>
    </source>
</reference>
<proteinExistence type="predicted"/>
<keyword evidence="3" id="KW-1185">Reference proteome</keyword>
<dbReference type="EMBL" id="CP003219">
    <property type="protein sequence ID" value="AEW92898.1"/>
    <property type="molecule type" value="Genomic_DNA"/>
</dbReference>
<evidence type="ECO:0000313" key="2">
    <source>
        <dbReference type="EMBL" id="AEW92898.1"/>
    </source>
</evidence>
<protein>
    <submittedName>
        <fullName evidence="2">Uncharacterized protein</fullName>
    </submittedName>
</protein>
<evidence type="ECO:0000256" key="1">
    <source>
        <dbReference type="SAM" id="MobiDB-lite"/>
    </source>
</evidence>
<dbReference type="KEGG" id="sct:SCAT_0516"/>
<name>F8JRY7_STREN</name>
<dbReference type="PATRIC" id="fig|1003195.11.peg.2143"/>
<accession>F8JRY7</accession>
<gene>
    <name evidence="2" type="ordered locus">SCATT_05270</name>
</gene>
<dbReference type="AlphaFoldDB" id="F8JRY7"/>
<organism evidence="2 3">
    <name type="scientific">Streptantibioticus cattleyicolor (strain ATCC 35852 / DSM 46488 / JCM 4925 / NBRC 14057 / NRRL 8057)</name>
    <name type="common">Streptomyces cattleya</name>
    <dbReference type="NCBI Taxonomy" id="1003195"/>
    <lineage>
        <taxon>Bacteria</taxon>
        <taxon>Bacillati</taxon>
        <taxon>Actinomycetota</taxon>
        <taxon>Actinomycetes</taxon>
        <taxon>Kitasatosporales</taxon>
        <taxon>Streptomycetaceae</taxon>
        <taxon>Streptantibioticus</taxon>
    </lineage>
</organism>
<dbReference type="Proteomes" id="UP000007842">
    <property type="component" value="Chromosome"/>
</dbReference>
<accession>G8WPV9</accession>
<dbReference type="STRING" id="1003195.SCATT_05270"/>